<proteinExistence type="predicted"/>
<accession>A0ABN2W314</accession>
<evidence type="ECO:0000313" key="2">
    <source>
        <dbReference type="EMBL" id="GAA2079796.1"/>
    </source>
</evidence>
<evidence type="ECO:0000256" key="1">
    <source>
        <dbReference type="SAM" id="MobiDB-lite"/>
    </source>
</evidence>
<sequence length="123" mass="13097">MGADVTDGGRVEELPEVVLCEDPAAGRRAGSVGRRHEGSHRGAVPGRTAAGLACPRSLKGDISPLLNRELWFTVRFSPHNPGPALLMVVRYSVPGVRLDAPNPPRMKGSYATVARCDLCNVLV</sequence>
<dbReference type="Proteomes" id="UP001500016">
    <property type="component" value="Unassembled WGS sequence"/>
</dbReference>
<gene>
    <name evidence="2" type="ORF">GCM10009801_37650</name>
</gene>
<keyword evidence="3" id="KW-1185">Reference proteome</keyword>
<organism evidence="2 3">
    <name type="scientific">Streptomyces albiaxialis</name>
    <dbReference type="NCBI Taxonomy" id="329523"/>
    <lineage>
        <taxon>Bacteria</taxon>
        <taxon>Bacillati</taxon>
        <taxon>Actinomycetota</taxon>
        <taxon>Actinomycetes</taxon>
        <taxon>Kitasatosporales</taxon>
        <taxon>Streptomycetaceae</taxon>
        <taxon>Streptomyces</taxon>
    </lineage>
</organism>
<evidence type="ECO:0000313" key="3">
    <source>
        <dbReference type="Proteomes" id="UP001500016"/>
    </source>
</evidence>
<name>A0ABN2W314_9ACTN</name>
<protein>
    <submittedName>
        <fullName evidence="2">Uncharacterized protein</fullName>
    </submittedName>
</protein>
<reference evidence="2 3" key="1">
    <citation type="journal article" date="2019" name="Int. J. Syst. Evol. Microbiol.">
        <title>The Global Catalogue of Microorganisms (GCM) 10K type strain sequencing project: providing services to taxonomists for standard genome sequencing and annotation.</title>
        <authorList>
            <consortium name="The Broad Institute Genomics Platform"/>
            <consortium name="The Broad Institute Genome Sequencing Center for Infectious Disease"/>
            <person name="Wu L."/>
            <person name="Ma J."/>
        </authorList>
    </citation>
    <scope>NUCLEOTIDE SEQUENCE [LARGE SCALE GENOMIC DNA]</scope>
    <source>
        <strain evidence="2 3">JCM 15478</strain>
    </source>
</reference>
<comment type="caution">
    <text evidence="2">The sequence shown here is derived from an EMBL/GenBank/DDBJ whole genome shotgun (WGS) entry which is preliminary data.</text>
</comment>
<feature type="region of interest" description="Disordered" evidence="1">
    <location>
        <begin position="25"/>
        <end position="48"/>
    </location>
</feature>
<dbReference type="EMBL" id="BAAAPE010000009">
    <property type="protein sequence ID" value="GAA2079796.1"/>
    <property type="molecule type" value="Genomic_DNA"/>
</dbReference>